<organism evidence="1 2">
    <name type="scientific">Macrosiphum euphorbiae</name>
    <name type="common">potato aphid</name>
    <dbReference type="NCBI Taxonomy" id="13131"/>
    <lineage>
        <taxon>Eukaryota</taxon>
        <taxon>Metazoa</taxon>
        <taxon>Ecdysozoa</taxon>
        <taxon>Arthropoda</taxon>
        <taxon>Hexapoda</taxon>
        <taxon>Insecta</taxon>
        <taxon>Pterygota</taxon>
        <taxon>Neoptera</taxon>
        <taxon>Paraneoptera</taxon>
        <taxon>Hemiptera</taxon>
        <taxon>Sternorrhyncha</taxon>
        <taxon>Aphidomorpha</taxon>
        <taxon>Aphidoidea</taxon>
        <taxon>Aphididae</taxon>
        <taxon>Macrosiphini</taxon>
        <taxon>Macrosiphum</taxon>
    </lineage>
</organism>
<keyword evidence="2" id="KW-1185">Reference proteome</keyword>
<sequence>MIRTEHRIHANEMSRVPTATVNKKYRMVDRPEKIANSQLTRLSWKRVVYTSVTVIRYSVSAASDASVRVCSKNTC</sequence>
<gene>
    <name evidence="1" type="ORF">MEUPH1_LOCUS18251</name>
</gene>
<dbReference type="EMBL" id="CARXXK010000003">
    <property type="protein sequence ID" value="CAI6363282.1"/>
    <property type="molecule type" value="Genomic_DNA"/>
</dbReference>
<protein>
    <submittedName>
        <fullName evidence="1">Uncharacterized protein</fullName>
    </submittedName>
</protein>
<dbReference type="Proteomes" id="UP001160148">
    <property type="component" value="Unassembled WGS sequence"/>
</dbReference>
<accession>A0AAV0X6L7</accession>
<dbReference type="AlphaFoldDB" id="A0AAV0X6L7"/>
<comment type="caution">
    <text evidence="1">The sequence shown here is derived from an EMBL/GenBank/DDBJ whole genome shotgun (WGS) entry which is preliminary data.</text>
</comment>
<evidence type="ECO:0000313" key="2">
    <source>
        <dbReference type="Proteomes" id="UP001160148"/>
    </source>
</evidence>
<reference evidence="1 2" key="1">
    <citation type="submission" date="2023-01" db="EMBL/GenBank/DDBJ databases">
        <authorList>
            <person name="Whitehead M."/>
        </authorList>
    </citation>
    <scope>NUCLEOTIDE SEQUENCE [LARGE SCALE GENOMIC DNA]</scope>
</reference>
<proteinExistence type="predicted"/>
<evidence type="ECO:0000313" key="1">
    <source>
        <dbReference type="EMBL" id="CAI6363282.1"/>
    </source>
</evidence>
<name>A0AAV0X6L7_9HEMI</name>